<dbReference type="GO" id="GO:0015288">
    <property type="term" value="F:porin activity"/>
    <property type="evidence" value="ECO:0007669"/>
    <property type="project" value="UniProtKB-KW"/>
</dbReference>
<evidence type="ECO:0000256" key="6">
    <source>
        <dbReference type="ARBA" id="ARBA00023065"/>
    </source>
</evidence>
<dbReference type="InterPro" id="IPR050330">
    <property type="entry name" value="Bact_OuterMem_StrucFunc"/>
</dbReference>
<dbReference type="Gene3D" id="2.40.160.20">
    <property type="match status" value="1"/>
</dbReference>
<dbReference type="InterPro" id="IPR006690">
    <property type="entry name" value="OMPA-like_CS"/>
</dbReference>
<dbReference type="RefSeq" id="WP_096259081.1">
    <property type="nucleotide sequence ID" value="NZ_BDME01000002.1"/>
</dbReference>
<evidence type="ECO:0000256" key="2">
    <source>
        <dbReference type="ARBA" id="ARBA00022448"/>
    </source>
</evidence>
<dbReference type="EMBL" id="BDME01000002">
    <property type="protein sequence ID" value="GAX87740.1"/>
    <property type="molecule type" value="Genomic_DNA"/>
</dbReference>
<evidence type="ECO:0000256" key="4">
    <source>
        <dbReference type="ARBA" id="ARBA00022692"/>
    </source>
</evidence>
<dbReference type="InterPro" id="IPR006665">
    <property type="entry name" value="OmpA-like"/>
</dbReference>
<dbReference type="PRINTS" id="PR01021">
    <property type="entry name" value="OMPADOMAIN"/>
</dbReference>
<dbReference type="OrthoDB" id="9805566at2"/>
<dbReference type="Pfam" id="PF00691">
    <property type="entry name" value="OmpA"/>
    <property type="match status" value="1"/>
</dbReference>
<dbReference type="InterPro" id="IPR006664">
    <property type="entry name" value="OMP_bac"/>
</dbReference>
<dbReference type="SUPFAM" id="SSF56925">
    <property type="entry name" value="OMPA-like"/>
    <property type="match status" value="1"/>
</dbReference>
<dbReference type="GO" id="GO:0007155">
    <property type="term" value="P:cell adhesion"/>
    <property type="evidence" value="ECO:0007669"/>
    <property type="project" value="InterPro"/>
</dbReference>
<sequence length="374" mass="41599">MKKFIAISAIAVSLFAVDYQVGTGFGRAHTDKYSGKYNFLNLRIGTFLSKFNLLRLEVERSTNYDFDNSKNNLTRALLNLEHEIDINSKITPYIFIGTGYQWVSNNDQNAMVIDAGIGAKYNVIKNLDLFVETRALRDFGIEKNHLSLLGGLVYNFGGEEEPEAAPLKEEPKVIDSDEDGVSDNLDKCPNTPVGVKVDKRGCPIDSDEDGVPDYLDKCPHTPANVKVDKNGCALDSDGDGVADYLDKCPNTPKGMKVDKSGCAVSFNFEINFDTNSAKIKSQYMEKIKKFAEFLKQHPDIKAEIQGYTDNKGNYKYNIVLSEKRAKAVYEALLKLGVDKNQITWAGYGPNNPIASNDTAEGRAKNRRVIAKIIY</sequence>
<keyword evidence="3" id="KW-1134">Transmembrane beta strand</keyword>
<feature type="domain" description="OmpA-like" evidence="11">
    <location>
        <begin position="259"/>
        <end position="374"/>
    </location>
</feature>
<dbReference type="PROSITE" id="PS51123">
    <property type="entry name" value="OMPA_2"/>
    <property type="match status" value="1"/>
</dbReference>
<dbReference type="Proteomes" id="UP000217944">
    <property type="component" value="Unassembled WGS sequence"/>
</dbReference>
<evidence type="ECO:0000256" key="7">
    <source>
        <dbReference type="ARBA" id="ARBA00023114"/>
    </source>
</evidence>
<dbReference type="Pfam" id="PF02412">
    <property type="entry name" value="TSP_3"/>
    <property type="match status" value="3"/>
</dbReference>
<evidence type="ECO:0000256" key="9">
    <source>
        <dbReference type="ARBA" id="ARBA00023237"/>
    </source>
</evidence>
<evidence type="ECO:0000313" key="13">
    <source>
        <dbReference type="Proteomes" id="UP000217944"/>
    </source>
</evidence>
<dbReference type="SUPFAM" id="SSF103647">
    <property type="entry name" value="TSP type-3 repeat"/>
    <property type="match status" value="1"/>
</dbReference>
<keyword evidence="2" id="KW-0813">Transport</keyword>
<proteinExistence type="predicted"/>
<comment type="subcellular location">
    <subcellularLocation>
        <location evidence="1">Cell outer membrane</location>
        <topology evidence="1">Multi-pass membrane protein</topology>
    </subcellularLocation>
</comment>
<dbReference type="InterPro" id="IPR011250">
    <property type="entry name" value="OMP/PagP_B-barrel"/>
</dbReference>
<dbReference type="GO" id="GO:0005509">
    <property type="term" value="F:calcium ion binding"/>
    <property type="evidence" value="ECO:0007669"/>
    <property type="project" value="InterPro"/>
</dbReference>
<dbReference type="InterPro" id="IPR028974">
    <property type="entry name" value="TSP_type-3_rpt"/>
</dbReference>
<organism evidence="12 13">
    <name type="scientific">Lebetimonas natsushimae</name>
    <dbReference type="NCBI Taxonomy" id="1936991"/>
    <lineage>
        <taxon>Bacteria</taxon>
        <taxon>Pseudomonadati</taxon>
        <taxon>Campylobacterota</taxon>
        <taxon>Epsilonproteobacteria</taxon>
        <taxon>Nautiliales</taxon>
        <taxon>Nautiliaceae</taxon>
        <taxon>Lebetimonas</taxon>
    </lineage>
</organism>
<dbReference type="GO" id="GO:0006811">
    <property type="term" value="P:monoatomic ion transport"/>
    <property type="evidence" value="ECO:0007669"/>
    <property type="project" value="UniProtKB-KW"/>
</dbReference>
<name>A0A292YF97_9BACT</name>
<dbReference type="SUPFAM" id="SSF103088">
    <property type="entry name" value="OmpA-like"/>
    <property type="match status" value="1"/>
</dbReference>
<comment type="caution">
    <text evidence="12">The sequence shown here is derived from an EMBL/GenBank/DDBJ whole genome shotgun (WGS) entry which is preliminary data.</text>
</comment>
<dbReference type="PROSITE" id="PS01068">
    <property type="entry name" value="OMPA_1"/>
    <property type="match status" value="1"/>
</dbReference>
<keyword evidence="5" id="KW-0732">Signal</keyword>
<evidence type="ECO:0000256" key="8">
    <source>
        <dbReference type="ARBA" id="ARBA00023136"/>
    </source>
</evidence>
<dbReference type="CDD" id="cd07185">
    <property type="entry name" value="OmpA_C-like"/>
    <property type="match status" value="1"/>
</dbReference>
<gene>
    <name evidence="12" type="ORF">LNAT_P1037</name>
</gene>
<dbReference type="InterPro" id="IPR036737">
    <property type="entry name" value="OmpA-like_sf"/>
</dbReference>
<keyword evidence="8 10" id="KW-0472">Membrane</keyword>
<keyword evidence="9" id="KW-0998">Cell outer membrane</keyword>
<protein>
    <submittedName>
        <fullName evidence="12">OmpA-OmpF porin, OOP family</fullName>
    </submittedName>
</protein>
<dbReference type="Gene3D" id="3.30.1330.60">
    <property type="entry name" value="OmpA-like domain"/>
    <property type="match status" value="1"/>
</dbReference>
<keyword evidence="7" id="KW-0626">Porin</keyword>
<accession>A0A292YF97</accession>
<dbReference type="PANTHER" id="PTHR30329">
    <property type="entry name" value="STATOR ELEMENT OF FLAGELLAR MOTOR COMPLEX"/>
    <property type="match status" value="1"/>
</dbReference>
<dbReference type="GO" id="GO:0009279">
    <property type="term" value="C:cell outer membrane"/>
    <property type="evidence" value="ECO:0007669"/>
    <property type="project" value="UniProtKB-SubCell"/>
</dbReference>
<dbReference type="PANTHER" id="PTHR30329:SF21">
    <property type="entry name" value="LIPOPROTEIN YIAD-RELATED"/>
    <property type="match status" value="1"/>
</dbReference>
<keyword evidence="4" id="KW-0812">Transmembrane</keyword>
<keyword evidence="13" id="KW-1185">Reference proteome</keyword>
<evidence type="ECO:0000256" key="5">
    <source>
        <dbReference type="ARBA" id="ARBA00022729"/>
    </source>
</evidence>
<dbReference type="AlphaFoldDB" id="A0A292YF97"/>
<keyword evidence="6" id="KW-0406">Ion transport</keyword>
<evidence type="ECO:0000313" key="12">
    <source>
        <dbReference type="EMBL" id="GAX87740.1"/>
    </source>
</evidence>
<dbReference type="InterPro" id="IPR003367">
    <property type="entry name" value="Thrombospondin_3-like_rpt"/>
</dbReference>
<evidence type="ECO:0000256" key="3">
    <source>
        <dbReference type="ARBA" id="ARBA00022452"/>
    </source>
</evidence>
<dbReference type="GO" id="GO:0046930">
    <property type="term" value="C:pore complex"/>
    <property type="evidence" value="ECO:0007669"/>
    <property type="project" value="UniProtKB-KW"/>
</dbReference>
<reference evidence="12 13" key="1">
    <citation type="journal article" date="2017" name="Syst. Appl. Microbiol.">
        <title>Lebetimonas natsushimae sp. nov., a novel strictly anaerobic, moderately thermophilic chemoautotroph isolated from a deep-sea hydrothermal vent polychaete nest in the Mid-Okinawa Trough.</title>
        <authorList>
            <person name="Nagata R."/>
            <person name="Takaki Y."/>
            <person name="Tame A."/>
            <person name="Nunoura T."/>
            <person name="Muto H."/>
            <person name="Mino S."/>
            <person name="Sawayama S."/>
            <person name="Takai K."/>
            <person name="Nakagawa S."/>
        </authorList>
    </citation>
    <scope>NUCLEOTIDE SEQUENCE [LARGE SCALE GENOMIC DNA]</scope>
    <source>
        <strain evidence="12 13">HS1857</strain>
    </source>
</reference>
<evidence type="ECO:0000259" key="11">
    <source>
        <dbReference type="PROSITE" id="PS51123"/>
    </source>
</evidence>
<evidence type="ECO:0000256" key="1">
    <source>
        <dbReference type="ARBA" id="ARBA00004571"/>
    </source>
</evidence>
<evidence type="ECO:0000256" key="10">
    <source>
        <dbReference type="PROSITE-ProRule" id="PRU00473"/>
    </source>
</evidence>